<evidence type="ECO:0000256" key="1">
    <source>
        <dbReference type="ARBA" id="ARBA00010541"/>
    </source>
</evidence>
<dbReference type="PANTHER" id="PTHR22939:SF129">
    <property type="entry name" value="SERINE PROTEASE HTRA2, MITOCHONDRIAL"/>
    <property type="match status" value="1"/>
</dbReference>
<dbReference type="AlphaFoldDB" id="A0A3P7NTX9"/>
<dbReference type="GO" id="GO:0012501">
    <property type="term" value="P:programmed cell death"/>
    <property type="evidence" value="ECO:0007669"/>
    <property type="project" value="TreeGrafter"/>
</dbReference>
<protein>
    <recommendedName>
        <fullName evidence="4">PDZ domain-containing protein</fullName>
    </recommendedName>
</protein>
<organism evidence="2 3">
    <name type="scientific">Dibothriocephalus latus</name>
    <name type="common">Fish tapeworm</name>
    <name type="synonym">Diphyllobothrium latum</name>
    <dbReference type="NCBI Taxonomy" id="60516"/>
    <lineage>
        <taxon>Eukaryota</taxon>
        <taxon>Metazoa</taxon>
        <taxon>Spiralia</taxon>
        <taxon>Lophotrochozoa</taxon>
        <taxon>Platyhelminthes</taxon>
        <taxon>Cestoda</taxon>
        <taxon>Eucestoda</taxon>
        <taxon>Diphyllobothriidea</taxon>
        <taxon>Diphyllobothriidae</taxon>
        <taxon>Dibothriocephalus</taxon>
    </lineage>
</organism>
<dbReference type="InterPro" id="IPR043504">
    <property type="entry name" value="Peptidase_S1_PA_chymotrypsin"/>
</dbReference>
<dbReference type="OrthoDB" id="4217619at2759"/>
<accession>A0A3P7NTX9</accession>
<dbReference type="InterPro" id="IPR009003">
    <property type="entry name" value="Peptidase_S1_PA"/>
</dbReference>
<name>A0A3P7NTX9_DIBLA</name>
<dbReference type="Gene3D" id="2.40.10.10">
    <property type="entry name" value="Trypsin-like serine proteases"/>
    <property type="match status" value="1"/>
</dbReference>
<reference evidence="2 3" key="1">
    <citation type="submission" date="2018-11" db="EMBL/GenBank/DDBJ databases">
        <authorList>
            <consortium name="Pathogen Informatics"/>
        </authorList>
    </citation>
    <scope>NUCLEOTIDE SEQUENCE [LARGE SCALE GENOMIC DNA]</scope>
</reference>
<proteinExistence type="inferred from homology"/>
<dbReference type="GO" id="GO:0006508">
    <property type="term" value="P:proteolysis"/>
    <property type="evidence" value="ECO:0007669"/>
    <property type="project" value="InterPro"/>
</dbReference>
<dbReference type="PANTHER" id="PTHR22939">
    <property type="entry name" value="SERINE PROTEASE FAMILY S1C HTRA-RELATED"/>
    <property type="match status" value="1"/>
</dbReference>
<dbReference type="Pfam" id="PF13365">
    <property type="entry name" value="Trypsin_2"/>
    <property type="match status" value="1"/>
</dbReference>
<evidence type="ECO:0000313" key="3">
    <source>
        <dbReference type="Proteomes" id="UP000281553"/>
    </source>
</evidence>
<dbReference type="Proteomes" id="UP000281553">
    <property type="component" value="Unassembled WGS sequence"/>
</dbReference>
<evidence type="ECO:0008006" key="4">
    <source>
        <dbReference type="Google" id="ProtNLM"/>
    </source>
</evidence>
<dbReference type="InterPro" id="IPR001940">
    <property type="entry name" value="Peptidase_S1C"/>
</dbReference>
<keyword evidence="3" id="KW-1185">Reference proteome</keyword>
<comment type="similarity">
    <text evidence="1">Belongs to the peptidase S1C family.</text>
</comment>
<sequence>MTVPFLVSSYLHDDNEDQDSYPKAFPTVHCASAPVPPKPPISPERLAAIKSLDVVADVVEDVAPAVVSLTSSGNFFQIASSTGSGFIVDDTGLIITNAHVVGHKQGLKVNMLDGRTFDARVLAVDVTSDLALVQVSICISKLQFLNGFPPPATAWIVDVPLPS</sequence>
<gene>
    <name evidence="2" type="ORF">DILT_LOCUS19368</name>
</gene>
<dbReference type="EMBL" id="UYRU01112106">
    <property type="protein sequence ID" value="VDN44560.1"/>
    <property type="molecule type" value="Genomic_DNA"/>
</dbReference>
<dbReference type="GO" id="GO:0004252">
    <property type="term" value="F:serine-type endopeptidase activity"/>
    <property type="evidence" value="ECO:0007669"/>
    <property type="project" value="InterPro"/>
</dbReference>
<dbReference type="SUPFAM" id="SSF50494">
    <property type="entry name" value="Trypsin-like serine proteases"/>
    <property type="match status" value="1"/>
</dbReference>
<dbReference type="PRINTS" id="PR00834">
    <property type="entry name" value="PROTEASES2C"/>
</dbReference>
<dbReference type="GO" id="GO:0043065">
    <property type="term" value="P:positive regulation of apoptotic process"/>
    <property type="evidence" value="ECO:0007669"/>
    <property type="project" value="TreeGrafter"/>
</dbReference>
<evidence type="ECO:0000313" key="2">
    <source>
        <dbReference type="EMBL" id="VDN44560.1"/>
    </source>
</evidence>